<keyword evidence="4" id="KW-1185">Reference proteome</keyword>
<name>A0ABT2X7K7_9RHOB</name>
<evidence type="ECO:0000259" key="2">
    <source>
        <dbReference type="Pfam" id="PF00892"/>
    </source>
</evidence>
<gene>
    <name evidence="3" type="ORF">OEZ60_07065</name>
</gene>
<dbReference type="PANTHER" id="PTHR22911:SF137">
    <property type="entry name" value="SOLUTE CARRIER FAMILY 35 MEMBER G2-RELATED"/>
    <property type="match status" value="1"/>
</dbReference>
<evidence type="ECO:0000256" key="1">
    <source>
        <dbReference type="SAM" id="Phobius"/>
    </source>
</evidence>
<dbReference type="RefSeq" id="WP_263334552.1">
    <property type="nucleotide sequence ID" value="NZ_JAOVQO010000005.1"/>
</dbReference>
<organism evidence="3 4">
    <name type="scientific">Albidovulum salinarum</name>
    <dbReference type="NCBI Taxonomy" id="2984153"/>
    <lineage>
        <taxon>Bacteria</taxon>
        <taxon>Pseudomonadati</taxon>
        <taxon>Pseudomonadota</taxon>
        <taxon>Alphaproteobacteria</taxon>
        <taxon>Rhodobacterales</taxon>
        <taxon>Paracoccaceae</taxon>
        <taxon>Albidovulum</taxon>
    </lineage>
</organism>
<dbReference type="Proteomes" id="UP001209535">
    <property type="component" value="Unassembled WGS sequence"/>
</dbReference>
<feature type="domain" description="EamA" evidence="2">
    <location>
        <begin position="155"/>
        <end position="293"/>
    </location>
</feature>
<feature type="transmembrane region" description="Helical" evidence="1">
    <location>
        <begin position="151"/>
        <end position="172"/>
    </location>
</feature>
<feature type="transmembrane region" description="Helical" evidence="1">
    <location>
        <begin position="227"/>
        <end position="245"/>
    </location>
</feature>
<dbReference type="Gene3D" id="1.10.3730.20">
    <property type="match status" value="1"/>
</dbReference>
<feature type="domain" description="EamA" evidence="2">
    <location>
        <begin position="3"/>
        <end position="141"/>
    </location>
</feature>
<feature type="transmembrane region" description="Helical" evidence="1">
    <location>
        <begin position="279"/>
        <end position="296"/>
    </location>
</feature>
<protein>
    <submittedName>
        <fullName evidence="3">DMT family transporter</fullName>
    </submittedName>
</protein>
<dbReference type="InterPro" id="IPR000620">
    <property type="entry name" value="EamA_dom"/>
</dbReference>
<feature type="transmembrane region" description="Helical" evidence="1">
    <location>
        <begin position="69"/>
        <end position="91"/>
    </location>
</feature>
<sequence>MSLWVILTLAAAALQTLRFMLQKQLRGAGLSTGGATFARFLFAAPVAACVAMLALAATGTALPRPTPAFWGYVAMGGLAQIVATMLTVALFQLRNFAVGVAFTKTETVQVALFSALFLAEAVGGVGWLAIALGLAGVLLLSKAPARGSRLLGRPALYGIAAGALFGLSAIGYRGATLELMPLPFLIRALLALAAATALQTVAMAGWLAWREKGEIARVLARWRRTALVGLTGMLGSLGWFAAFALQNAAYVRALGQVEIVFTLLASALVFRERLSSREAAGMALVVASVVVIVLTFG</sequence>
<dbReference type="Pfam" id="PF00892">
    <property type="entry name" value="EamA"/>
    <property type="match status" value="2"/>
</dbReference>
<keyword evidence="1" id="KW-0472">Membrane</keyword>
<reference evidence="3 4" key="1">
    <citation type="submission" date="2022-10" db="EMBL/GenBank/DDBJ databases">
        <title>Defluviimonas sp. nov., isolated from ocean surface sediments.</title>
        <authorList>
            <person name="He W."/>
            <person name="Wang L."/>
            <person name="Zhang D.-F."/>
        </authorList>
    </citation>
    <scope>NUCLEOTIDE SEQUENCE [LARGE SCALE GENOMIC DNA]</scope>
    <source>
        <strain evidence="3 4">WL0024</strain>
    </source>
</reference>
<comment type="caution">
    <text evidence="3">The sequence shown here is derived from an EMBL/GenBank/DDBJ whole genome shotgun (WGS) entry which is preliminary data.</text>
</comment>
<feature type="transmembrane region" description="Helical" evidence="1">
    <location>
        <begin position="184"/>
        <end position="207"/>
    </location>
</feature>
<feature type="transmembrane region" description="Helical" evidence="1">
    <location>
        <begin position="42"/>
        <end position="62"/>
    </location>
</feature>
<accession>A0ABT2X7K7</accession>
<proteinExistence type="predicted"/>
<keyword evidence="1" id="KW-1133">Transmembrane helix</keyword>
<keyword evidence="1" id="KW-0812">Transmembrane</keyword>
<feature type="transmembrane region" description="Helical" evidence="1">
    <location>
        <begin position="111"/>
        <end position="139"/>
    </location>
</feature>
<evidence type="ECO:0000313" key="4">
    <source>
        <dbReference type="Proteomes" id="UP001209535"/>
    </source>
</evidence>
<evidence type="ECO:0000313" key="3">
    <source>
        <dbReference type="EMBL" id="MCU9847765.1"/>
    </source>
</evidence>
<dbReference type="SUPFAM" id="SSF103481">
    <property type="entry name" value="Multidrug resistance efflux transporter EmrE"/>
    <property type="match status" value="2"/>
</dbReference>
<dbReference type="EMBL" id="JAOVQO010000005">
    <property type="protein sequence ID" value="MCU9847765.1"/>
    <property type="molecule type" value="Genomic_DNA"/>
</dbReference>
<dbReference type="PANTHER" id="PTHR22911">
    <property type="entry name" value="ACYL-MALONYL CONDENSING ENZYME-RELATED"/>
    <property type="match status" value="1"/>
</dbReference>
<dbReference type="InterPro" id="IPR037185">
    <property type="entry name" value="EmrE-like"/>
</dbReference>
<feature type="transmembrane region" description="Helical" evidence="1">
    <location>
        <begin position="251"/>
        <end position="270"/>
    </location>
</feature>